<proteinExistence type="predicted"/>
<evidence type="ECO:0000313" key="3">
    <source>
        <dbReference type="Proteomes" id="UP001178461"/>
    </source>
</evidence>
<name>A0AA35JSW0_9SAUR</name>
<dbReference type="EMBL" id="OX395127">
    <property type="protein sequence ID" value="CAI5765455.1"/>
    <property type="molecule type" value="Genomic_DNA"/>
</dbReference>
<dbReference type="AlphaFoldDB" id="A0AA35JSW0"/>
<evidence type="ECO:0000256" key="1">
    <source>
        <dbReference type="SAM" id="MobiDB-lite"/>
    </source>
</evidence>
<reference evidence="2" key="1">
    <citation type="submission" date="2022-12" db="EMBL/GenBank/DDBJ databases">
        <authorList>
            <person name="Alioto T."/>
            <person name="Alioto T."/>
            <person name="Gomez Garrido J."/>
        </authorList>
    </citation>
    <scope>NUCLEOTIDE SEQUENCE</scope>
</reference>
<protein>
    <submittedName>
        <fullName evidence="2">Uncharacterized protein</fullName>
    </submittedName>
</protein>
<dbReference type="Proteomes" id="UP001178461">
    <property type="component" value="Chromosome 2"/>
</dbReference>
<evidence type="ECO:0000313" key="2">
    <source>
        <dbReference type="EMBL" id="CAI5765455.1"/>
    </source>
</evidence>
<organism evidence="2 3">
    <name type="scientific">Podarcis lilfordi</name>
    <name type="common">Lilford's wall lizard</name>
    <dbReference type="NCBI Taxonomy" id="74358"/>
    <lineage>
        <taxon>Eukaryota</taxon>
        <taxon>Metazoa</taxon>
        <taxon>Chordata</taxon>
        <taxon>Craniata</taxon>
        <taxon>Vertebrata</taxon>
        <taxon>Euteleostomi</taxon>
        <taxon>Lepidosauria</taxon>
        <taxon>Squamata</taxon>
        <taxon>Bifurcata</taxon>
        <taxon>Unidentata</taxon>
        <taxon>Episquamata</taxon>
        <taxon>Laterata</taxon>
        <taxon>Lacertibaenia</taxon>
        <taxon>Lacertidae</taxon>
        <taxon>Podarcis</taxon>
    </lineage>
</organism>
<gene>
    <name evidence="2" type="ORF">PODLI_1B001717</name>
</gene>
<feature type="compositionally biased region" description="Basic and acidic residues" evidence="1">
    <location>
        <begin position="12"/>
        <end position="25"/>
    </location>
</feature>
<sequence>MSAVPPRPCGLMRDKKNRREASRTRKDIKVCASQMGGVIPDQADAINRMADVLNRLKKTPQSQPTPSPA</sequence>
<accession>A0AA35JSW0</accession>
<keyword evidence="3" id="KW-1185">Reference proteome</keyword>
<feature type="region of interest" description="Disordered" evidence="1">
    <location>
        <begin position="1"/>
        <end position="25"/>
    </location>
</feature>